<keyword evidence="1" id="KW-1133">Transmembrane helix</keyword>
<sequence length="99" mass="10423">MLGFLNSEEAGLFLVAGALCGASITVGGVGRVVYDWVIDAEAKEAKALLAWRRSKLEALQASTEEMKGIKESIVEFTKVLKMPRPAAKEPPTTGTGGSA</sequence>
<keyword evidence="1" id="KW-0812">Transmembrane</keyword>
<evidence type="ECO:0000313" key="2">
    <source>
        <dbReference type="EMBL" id="KAG5559945.1"/>
    </source>
</evidence>
<organism evidence="2 3">
    <name type="scientific">Rhododendron griersonianum</name>
    <dbReference type="NCBI Taxonomy" id="479676"/>
    <lineage>
        <taxon>Eukaryota</taxon>
        <taxon>Viridiplantae</taxon>
        <taxon>Streptophyta</taxon>
        <taxon>Embryophyta</taxon>
        <taxon>Tracheophyta</taxon>
        <taxon>Spermatophyta</taxon>
        <taxon>Magnoliopsida</taxon>
        <taxon>eudicotyledons</taxon>
        <taxon>Gunneridae</taxon>
        <taxon>Pentapetalae</taxon>
        <taxon>asterids</taxon>
        <taxon>Ericales</taxon>
        <taxon>Ericaceae</taxon>
        <taxon>Ericoideae</taxon>
        <taxon>Rhodoreae</taxon>
        <taxon>Rhododendron</taxon>
    </lineage>
</organism>
<evidence type="ECO:0000256" key="1">
    <source>
        <dbReference type="SAM" id="Phobius"/>
    </source>
</evidence>
<feature type="transmembrane region" description="Helical" evidence="1">
    <location>
        <begin position="12"/>
        <end position="34"/>
    </location>
</feature>
<dbReference type="EMBL" id="JACTNZ010000002">
    <property type="protein sequence ID" value="KAG5559945.1"/>
    <property type="molecule type" value="Genomic_DNA"/>
</dbReference>
<reference evidence="2" key="1">
    <citation type="submission" date="2020-08" db="EMBL/GenBank/DDBJ databases">
        <title>Plant Genome Project.</title>
        <authorList>
            <person name="Zhang R.-G."/>
        </authorList>
    </citation>
    <scope>NUCLEOTIDE SEQUENCE</scope>
    <source>
        <strain evidence="2">WSP0</strain>
        <tissue evidence="2">Leaf</tissue>
    </source>
</reference>
<accession>A0AAV6L4F0</accession>
<gene>
    <name evidence="2" type="ORF">RHGRI_003292</name>
</gene>
<protein>
    <submittedName>
        <fullName evidence="2">Uncharacterized protein</fullName>
    </submittedName>
</protein>
<proteinExistence type="predicted"/>
<comment type="caution">
    <text evidence="2">The sequence shown here is derived from an EMBL/GenBank/DDBJ whole genome shotgun (WGS) entry which is preliminary data.</text>
</comment>
<keyword evidence="3" id="KW-1185">Reference proteome</keyword>
<keyword evidence="1" id="KW-0472">Membrane</keyword>
<dbReference type="AlphaFoldDB" id="A0AAV6L4F0"/>
<name>A0AAV6L4F0_9ERIC</name>
<dbReference type="Proteomes" id="UP000823749">
    <property type="component" value="Chromosome 2"/>
</dbReference>
<evidence type="ECO:0000313" key="3">
    <source>
        <dbReference type="Proteomes" id="UP000823749"/>
    </source>
</evidence>